<reference evidence="1" key="1">
    <citation type="submission" date="2020-03" db="EMBL/GenBank/DDBJ databases">
        <title>The deep terrestrial virosphere.</title>
        <authorList>
            <person name="Holmfeldt K."/>
            <person name="Nilsson E."/>
            <person name="Simone D."/>
            <person name="Lopez-Fernandez M."/>
            <person name="Wu X."/>
            <person name="de Brujin I."/>
            <person name="Lundin D."/>
            <person name="Andersson A."/>
            <person name="Bertilsson S."/>
            <person name="Dopson M."/>
        </authorList>
    </citation>
    <scope>NUCLEOTIDE SEQUENCE</scope>
    <source>
        <strain evidence="1">TM448A00446</strain>
        <strain evidence="2">TM448B00242</strain>
    </source>
</reference>
<organism evidence="1">
    <name type="scientific">viral metagenome</name>
    <dbReference type="NCBI Taxonomy" id="1070528"/>
    <lineage>
        <taxon>unclassified sequences</taxon>
        <taxon>metagenomes</taxon>
        <taxon>organismal metagenomes</taxon>
    </lineage>
</organism>
<dbReference type="AlphaFoldDB" id="A0A6H1ZGC7"/>
<evidence type="ECO:0000313" key="1">
    <source>
        <dbReference type="EMBL" id="QJA46522.1"/>
    </source>
</evidence>
<proteinExistence type="predicted"/>
<accession>A0A6H1ZGC7</accession>
<sequence>MNNHHGNASRKPNTKKYEENFDKIDWDKNKLTWGNPERTICQKRAQKASQWLRRKETLNSFQNHNTNS</sequence>
<dbReference type="EMBL" id="MT144013">
    <property type="protein sequence ID" value="QJA46522.1"/>
    <property type="molecule type" value="Genomic_DNA"/>
</dbReference>
<protein>
    <submittedName>
        <fullName evidence="1">Uncharacterized protein</fullName>
    </submittedName>
</protein>
<gene>
    <name evidence="1" type="ORF">TM448A00446_0029</name>
    <name evidence="2" type="ORF">TM448B00242_0002</name>
</gene>
<name>A0A6H1ZGC7_9ZZZZ</name>
<evidence type="ECO:0000313" key="2">
    <source>
        <dbReference type="EMBL" id="QJH94528.1"/>
    </source>
</evidence>
<dbReference type="EMBL" id="MT144602">
    <property type="protein sequence ID" value="QJH94528.1"/>
    <property type="molecule type" value="Genomic_DNA"/>
</dbReference>